<evidence type="ECO:0000259" key="2">
    <source>
        <dbReference type="SMART" id="SM00385"/>
    </source>
</evidence>
<dbReference type="Pfam" id="PF00134">
    <property type="entry name" value="Cyclin_N"/>
    <property type="match status" value="1"/>
</dbReference>
<keyword evidence="4" id="KW-1185">Reference proteome</keyword>
<dbReference type="Gene3D" id="1.10.472.10">
    <property type="entry name" value="Cyclin-like"/>
    <property type="match status" value="1"/>
</dbReference>
<dbReference type="RefSeq" id="XP_020074815.1">
    <property type="nucleotide sequence ID" value="XM_020223699.1"/>
</dbReference>
<keyword evidence="1" id="KW-0195">Cyclin</keyword>
<dbReference type="InterPro" id="IPR013763">
    <property type="entry name" value="Cyclin-like_dom"/>
</dbReference>
<evidence type="ECO:0000256" key="1">
    <source>
        <dbReference type="RuleBase" id="RU000383"/>
    </source>
</evidence>
<dbReference type="SMART" id="SM00385">
    <property type="entry name" value="CYCLIN"/>
    <property type="match status" value="1"/>
</dbReference>
<reference evidence="4" key="1">
    <citation type="submission" date="2016-05" db="EMBL/GenBank/DDBJ databases">
        <title>Comparative genomics of biotechnologically important yeasts.</title>
        <authorList>
            <consortium name="DOE Joint Genome Institute"/>
            <person name="Riley R."/>
            <person name="Haridas S."/>
            <person name="Wolfe K.H."/>
            <person name="Lopes M.R."/>
            <person name="Hittinger C.T."/>
            <person name="Goker M."/>
            <person name="Salamov A."/>
            <person name="Wisecaver J."/>
            <person name="Long T.M."/>
            <person name="Aerts A.L."/>
            <person name="Barry K."/>
            <person name="Choi C."/>
            <person name="Clum A."/>
            <person name="Coughlan A.Y."/>
            <person name="Deshpande S."/>
            <person name="Douglass A.P."/>
            <person name="Hanson S.J."/>
            <person name="Klenk H.-P."/>
            <person name="Labutti K."/>
            <person name="Lapidus A."/>
            <person name="Lindquist E."/>
            <person name="Lipzen A."/>
            <person name="Meier-Kolthoff J.P."/>
            <person name="Ohm R.A."/>
            <person name="Otillar R.P."/>
            <person name="Pangilinan J."/>
            <person name="Peng Y."/>
            <person name="Rokas A."/>
            <person name="Rosa C.A."/>
            <person name="Scheuner C."/>
            <person name="Sibirny A.A."/>
            <person name="Slot J.C."/>
            <person name="Stielow J.B."/>
            <person name="Sun H."/>
            <person name="Kurtzman C.P."/>
            <person name="Blackwell M."/>
            <person name="Grigoriev I.V."/>
            <person name="Jeffries T.W."/>
        </authorList>
    </citation>
    <scope>NUCLEOTIDE SEQUENCE [LARGE SCALE GENOMIC DNA]</scope>
    <source>
        <strain evidence="4">NRRL Y-1933</strain>
    </source>
</reference>
<evidence type="ECO:0000313" key="4">
    <source>
        <dbReference type="Proteomes" id="UP000095085"/>
    </source>
</evidence>
<proteinExistence type="inferred from homology"/>
<dbReference type="InterPro" id="IPR036915">
    <property type="entry name" value="Cyclin-like_sf"/>
</dbReference>
<sequence>MVEHTEKEDSNSNLWLFLDEAFIEHSPSRKQLMISQELKLREGIYNFVIRLGTTLKLSGGTILAATIYINRFYMRYPITTSKYFVACGALAISSKLNDTYRPPDKIALSACILKNPNKVIDEHSDIFWQWRDQLLYREELILKALNFELNVELPYSLKDLLIEADEIETSPDNVFNEKSKDILKIVVSSIELFSSLPVLIAYNMRTFFGTILVITIIEARQRFQLSENKILELPKNYLSKYIETNAYECWDCYQFMAKLLSHCNQKDVRLASHRNIIKKFPSIDRSTFFGILNDDSAT</sequence>
<dbReference type="OrthoDB" id="25002at2759"/>
<dbReference type="GO" id="GO:0006357">
    <property type="term" value="P:regulation of transcription by RNA polymerase II"/>
    <property type="evidence" value="ECO:0007669"/>
    <property type="project" value="InterPro"/>
</dbReference>
<name>A0A1E4REQ4_9ASCO</name>
<organism evidence="3 4">
    <name type="scientific">Hyphopichia burtonii NRRL Y-1933</name>
    <dbReference type="NCBI Taxonomy" id="984485"/>
    <lineage>
        <taxon>Eukaryota</taxon>
        <taxon>Fungi</taxon>
        <taxon>Dikarya</taxon>
        <taxon>Ascomycota</taxon>
        <taxon>Saccharomycotina</taxon>
        <taxon>Pichiomycetes</taxon>
        <taxon>Debaryomycetaceae</taxon>
        <taxon>Hyphopichia</taxon>
    </lineage>
</organism>
<dbReference type="InterPro" id="IPR043198">
    <property type="entry name" value="Cyclin/Ssn8"/>
</dbReference>
<dbReference type="Proteomes" id="UP000095085">
    <property type="component" value="Unassembled WGS sequence"/>
</dbReference>
<gene>
    <name evidence="3" type="ORF">HYPBUDRAFT_7910</name>
</gene>
<dbReference type="SUPFAM" id="SSF47954">
    <property type="entry name" value="Cyclin-like"/>
    <property type="match status" value="1"/>
</dbReference>
<dbReference type="GO" id="GO:0016538">
    <property type="term" value="F:cyclin-dependent protein serine/threonine kinase regulator activity"/>
    <property type="evidence" value="ECO:0007669"/>
    <property type="project" value="InterPro"/>
</dbReference>
<dbReference type="EMBL" id="KV454544">
    <property type="protein sequence ID" value="ODV65748.1"/>
    <property type="molecule type" value="Genomic_DNA"/>
</dbReference>
<dbReference type="PANTHER" id="PTHR10026">
    <property type="entry name" value="CYCLIN"/>
    <property type="match status" value="1"/>
</dbReference>
<dbReference type="InterPro" id="IPR006671">
    <property type="entry name" value="Cyclin_N"/>
</dbReference>
<feature type="domain" description="Cyclin-like" evidence="2">
    <location>
        <begin position="46"/>
        <end position="143"/>
    </location>
</feature>
<dbReference type="AlphaFoldDB" id="A0A1E4REQ4"/>
<protein>
    <recommendedName>
        <fullName evidence="2">Cyclin-like domain-containing protein</fullName>
    </recommendedName>
</protein>
<dbReference type="STRING" id="984485.A0A1E4REQ4"/>
<comment type="similarity">
    <text evidence="1">Belongs to the cyclin family.</text>
</comment>
<accession>A0A1E4REQ4</accession>
<dbReference type="GeneID" id="30998248"/>
<evidence type="ECO:0000313" key="3">
    <source>
        <dbReference type="EMBL" id="ODV65748.1"/>
    </source>
</evidence>